<proteinExistence type="predicted"/>
<reference evidence="3" key="1">
    <citation type="submission" date="2020-06" db="EMBL/GenBank/DDBJ databases">
        <authorList>
            <person name="Li T."/>
            <person name="Hu X."/>
            <person name="Zhang T."/>
            <person name="Song X."/>
            <person name="Zhang H."/>
            <person name="Dai N."/>
            <person name="Sheng W."/>
            <person name="Hou X."/>
            <person name="Wei L."/>
        </authorList>
    </citation>
    <scope>NUCLEOTIDE SEQUENCE</scope>
    <source>
        <strain evidence="3">KEN1</strain>
        <tissue evidence="3">Leaf</tissue>
    </source>
</reference>
<evidence type="ECO:0000313" key="3">
    <source>
        <dbReference type="EMBL" id="KAL0455868.1"/>
    </source>
</evidence>
<keyword evidence="1" id="KW-0175">Coiled coil</keyword>
<gene>
    <name evidence="3" type="ORF">Slati_0926000</name>
</gene>
<dbReference type="AlphaFoldDB" id="A0AAW2XPQ4"/>
<evidence type="ECO:0000256" key="1">
    <source>
        <dbReference type="SAM" id="Coils"/>
    </source>
</evidence>
<feature type="compositionally biased region" description="Low complexity" evidence="2">
    <location>
        <begin position="224"/>
        <end position="234"/>
    </location>
</feature>
<protein>
    <submittedName>
        <fullName evidence="3">Uncharacterized protein</fullName>
    </submittedName>
</protein>
<accession>A0AAW2XPQ4</accession>
<feature type="coiled-coil region" evidence="1">
    <location>
        <begin position="354"/>
        <end position="381"/>
    </location>
</feature>
<organism evidence="3">
    <name type="scientific">Sesamum latifolium</name>
    <dbReference type="NCBI Taxonomy" id="2727402"/>
    <lineage>
        <taxon>Eukaryota</taxon>
        <taxon>Viridiplantae</taxon>
        <taxon>Streptophyta</taxon>
        <taxon>Embryophyta</taxon>
        <taxon>Tracheophyta</taxon>
        <taxon>Spermatophyta</taxon>
        <taxon>Magnoliopsida</taxon>
        <taxon>eudicotyledons</taxon>
        <taxon>Gunneridae</taxon>
        <taxon>Pentapetalae</taxon>
        <taxon>asterids</taxon>
        <taxon>lamiids</taxon>
        <taxon>Lamiales</taxon>
        <taxon>Pedaliaceae</taxon>
        <taxon>Sesamum</taxon>
    </lineage>
</organism>
<dbReference type="EMBL" id="JACGWN010000003">
    <property type="protein sequence ID" value="KAL0455868.1"/>
    <property type="molecule type" value="Genomic_DNA"/>
</dbReference>
<evidence type="ECO:0000256" key="2">
    <source>
        <dbReference type="SAM" id="MobiDB-lite"/>
    </source>
</evidence>
<feature type="region of interest" description="Disordered" evidence="2">
    <location>
        <begin position="207"/>
        <end position="302"/>
    </location>
</feature>
<reference evidence="3" key="2">
    <citation type="journal article" date="2024" name="Plant">
        <title>Genomic evolution and insights into agronomic trait innovations of Sesamum species.</title>
        <authorList>
            <person name="Miao H."/>
            <person name="Wang L."/>
            <person name="Qu L."/>
            <person name="Liu H."/>
            <person name="Sun Y."/>
            <person name="Le M."/>
            <person name="Wang Q."/>
            <person name="Wei S."/>
            <person name="Zheng Y."/>
            <person name="Lin W."/>
            <person name="Duan Y."/>
            <person name="Cao H."/>
            <person name="Xiong S."/>
            <person name="Wang X."/>
            <person name="Wei L."/>
            <person name="Li C."/>
            <person name="Ma Q."/>
            <person name="Ju M."/>
            <person name="Zhao R."/>
            <person name="Li G."/>
            <person name="Mu C."/>
            <person name="Tian Q."/>
            <person name="Mei H."/>
            <person name="Zhang T."/>
            <person name="Gao T."/>
            <person name="Zhang H."/>
        </authorList>
    </citation>
    <scope>NUCLEOTIDE SEQUENCE</scope>
    <source>
        <strain evidence="3">KEN1</strain>
    </source>
</reference>
<name>A0AAW2XPQ4_9LAMI</name>
<comment type="caution">
    <text evidence="3">The sequence shown here is derived from an EMBL/GenBank/DDBJ whole genome shotgun (WGS) entry which is preliminary data.</text>
</comment>
<sequence length="533" mass="59150">MGILWSKFGILGDFLLRVPAPTNRPDSPPEGFIYYYVAQLEAGLIFSIPCLFSEISTLFQVPLNQFAPKAFSIIASFHILVQNLGENPTVVKFHSFFMLKKASPGLFYFTSHGDAHFLSSDNSIKEWKRHYFFVSSPIPLQFPTSWTSTAPSLPRFSARNRLAPFKLLLQKLNAFHYDPRELVHPALLFRYWLSRKKVVLDTAALGEGQNLGGSSSSKRPLAKSPSTPTSSASTGDSKGKCQVEPMSPPAKKAKASSGSFVQPVPEPATRTSTPRPSPVQIKKEKLGANETPSLLKEESEGSQAADFAKGLLVPSDRSFLESLPRDQIMNLLASHPCKTVLLIRDLLESGGPAAEEARRKIEELEGNMSEKERQYEASLTHMRSEVTSLHGHLEQAALELQDYPSTKEGKKRFKELWDSRLADFKKSEDFHRLLADGTLKYYYYGYRTCVGQFADASYPPLTAPTNFLDIYAGLADAAELDEEVPQELPESLLHARPKDEALADPEDPIVEDVVPLRMVCPATDDSVVPLSAK</sequence>